<keyword evidence="2" id="KW-1185">Reference proteome</keyword>
<dbReference type="HOGENOM" id="CLU_2428469_0_0_1"/>
<sequence>MRLYTDVDAPAIGSDAALHRCVETHQTICHWLRLGPAQPLLPAPRRFTHRGPDVLGDPAYCGRRSRTPLVAVRGRSFPPRAASPAVDPTAP</sequence>
<name>A0A0C9TW01_SPHS4</name>
<reference evidence="1 2" key="1">
    <citation type="submission" date="2014-06" db="EMBL/GenBank/DDBJ databases">
        <title>Evolutionary Origins and Diversification of the Mycorrhizal Mutualists.</title>
        <authorList>
            <consortium name="DOE Joint Genome Institute"/>
            <consortium name="Mycorrhizal Genomics Consortium"/>
            <person name="Kohler A."/>
            <person name="Kuo A."/>
            <person name="Nagy L.G."/>
            <person name="Floudas D."/>
            <person name="Copeland A."/>
            <person name="Barry K.W."/>
            <person name="Cichocki N."/>
            <person name="Veneault-Fourrey C."/>
            <person name="LaButti K."/>
            <person name="Lindquist E.A."/>
            <person name="Lipzen A."/>
            <person name="Lundell T."/>
            <person name="Morin E."/>
            <person name="Murat C."/>
            <person name="Riley R."/>
            <person name="Ohm R."/>
            <person name="Sun H."/>
            <person name="Tunlid A."/>
            <person name="Henrissat B."/>
            <person name="Grigoriev I.V."/>
            <person name="Hibbett D.S."/>
            <person name="Martin F."/>
        </authorList>
    </citation>
    <scope>NUCLEOTIDE SEQUENCE [LARGE SCALE GENOMIC DNA]</scope>
    <source>
        <strain evidence="1 2">SS14</strain>
    </source>
</reference>
<evidence type="ECO:0000313" key="2">
    <source>
        <dbReference type="Proteomes" id="UP000054279"/>
    </source>
</evidence>
<organism evidence="1 2">
    <name type="scientific">Sphaerobolus stellatus (strain SS14)</name>
    <dbReference type="NCBI Taxonomy" id="990650"/>
    <lineage>
        <taxon>Eukaryota</taxon>
        <taxon>Fungi</taxon>
        <taxon>Dikarya</taxon>
        <taxon>Basidiomycota</taxon>
        <taxon>Agaricomycotina</taxon>
        <taxon>Agaricomycetes</taxon>
        <taxon>Phallomycetidae</taxon>
        <taxon>Geastrales</taxon>
        <taxon>Sphaerobolaceae</taxon>
        <taxon>Sphaerobolus</taxon>
    </lineage>
</organism>
<gene>
    <name evidence="1" type="ORF">M422DRAFT_273024</name>
</gene>
<protein>
    <submittedName>
        <fullName evidence="1">Uncharacterized protein</fullName>
    </submittedName>
</protein>
<proteinExistence type="predicted"/>
<dbReference type="AlphaFoldDB" id="A0A0C9TW01"/>
<dbReference type="Proteomes" id="UP000054279">
    <property type="component" value="Unassembled WGS sequence"/>
</dbReference>
<dbReference type="EMBL" id="KN837390">
    <property type="protein sequence ID" value="KIJ25974.1"/>
    <property type="molecule type" value="Genomic_DNA"/>
</dbReference>
<accession>A0A0C9TW01</accession>
<evidence type="ECO:0000313" key="1">
    <source>
        <dbReference type="EMBL" id="KIJ25974.1"/>
    </source>
</evidence>